<reference evidence="2 3" key="1">
    <citation type="submission" date="2020-08" db="EMBL/GenBank/DDBJ databases">
        <title>Genomic Encyclopedia of Type Strains, Phase IV (KMG-IV): sequencing the most valuable type-strain genomes for metagenomic binning, comparative biology and taxonomic classification.</title>
        <authorList>
            <person name="Goeker M."/>
        </authorList>
    </citation>
    <scope>NUCLEOTIDE SEQUENCE [LARGE SCALE GENOMIC DNA]</scope>
    <source>
        <strain evidence="2 3">YC6723</strain>
    </source>
</reference>
<gene>
    <name evidence="2" type="ORF">GGQ80_000050</name>
</gene>
<feature type="chain" id="PRO_5032808097" evidence="1">
    <location>
        <begin position="17"/>
        <end position="147"/>
    </location>
</feature>
<dbReference type="Proteomes" id="UP000529795">
    <property type="component" value="Unassembled WGS sequence"/>
</dbReference>
<feature type="signal peptide" evidence="1">
    <location>
        <begin position="1"/>
        <end position="16"/>
    </location>
</feature>
<proteinExistence type="predicted"/>
<evidence type="ECO:0000256" key="1">
    <source>
        <dbReference type="SAM" id="SignalP"/>
    </source>
</evidence>
<dbReference type="PROSITE" id="PS51257">
    <property type="entry name" value="PROKAR_LIPOPROTEIN"/>
    <property type="match status" value="1"/>
</dbReference>
<keyword evidence="1" id="KW-0732">Signal</keyword>
<name>A0A840F8P3_9SPHN</name>
<protein>
    <submittedName>
        <fullName evidence="2">Uncharacterized protein</fullName>
    </submittedName>
</protein>
<comment type="caution">
    <text evidence="2">The sequence shown here is derived from an EMBL/GenBank/DDBJ whole genome shotgun (WGS) entry which is preliminary data.</text>
</comment>
<sequence length="147" mass="15464">MTRFALLPLGFALVLAACDPAPTSAPVANDAAVNATANAAAPVGPQKLTAFPEEYRGRWGMTPADCKGGAGLMTVAATTLSFNAGVKATAKDMLAVRPDRLTATLDYTNRKGNWTSPTTITLQDDGKALLREDTRPSGMFRYQRCAG</sequence>
<dbReference type="AlphaFoldDB" id="A0A840F8P3"/>
<accession>A0A840F8P3</accession>
<dbReference type="RefSeq" id="WP_183981701.1">
    <property type="nucleotide sequence ID" value="NZ_JACIEV010000001.1"/>
</dbReference>
<evidence type="ECO:0000313" key="2">
    <source>
        <dbReference type="EMBL" id="MBB4152174.1"/>
    </source>
</evidence>
<evidence type="ECO:0000313" key="3">
    <source>
        <dbReference type="Proteomes" id="UP000529795"/>
    </source>
</evidence>
<organism evidence="2 3">
    <name type="scientific">Sphingomonas jinjuensis</name>
    <dbReference type="NCBI Taxonomy" id="535907"/>
    <lineage>
        <taxon>Bacteria</taxon>
        <taxon>Pseudomonadati</taxon>
        <taxon>Pseudomonadota</taxon>
        <taxon>Alphaproteobacteria</taxon>
        <taxon>Sphingomonadales</taxon>
        <taxon>Sphingomonadaceae</taxon>
        <taxon>Sphingomonas</taxon>
    </lineage>
</organism>
<dbReference type="EMBL" id="JACIEV010000001">
    <property type="protein sequence ID" value="MBB4152174.1"/>
    <property type="molecule type" value="Genomic_DNA"/>
</dbReference>
<keyword evidence="3" id="KW-1185">Reference proteome</keyword>